<evidence type="ECO:0000313" key="2">
    <source>
        <dbReference type="Proteomes" id="UP000228528"/>
    </source>
</evidence>
<reference evidence="2" key="1">
    <citation type="submission" date="2017-09" db="EMBL/GenBank/DDBJ databases">
        <title>Depth-based differentiation of microbial function through sediment-hosted aquifers and enrichment of novel symbionts in the deep terrestrial subsurface.</title>
        <authorList>
            <person name="Probst A.J."/>
            <person name="Ladd B."/>
            <person name="Jarett J.K."/>
            <person name="Geller-Mcgrath D.E."/>
            <person name="Sieber C.M.K."/>
            <person name="Emerson J.B."/>
            <person name="Anantharaman K."/>
            <person name="Thomas B.C."/>
            <person name="Malmstrom R."/>
            <person name="Stieglmeier M."/>
            <person name="Klingl A."/>
            <person name="Woyke T."/>
            <person name="Ryan C.M."/>
            <person name="Banfield J.F."/>
        </authorList>
    </citation>
    <scope>NUCLEOTIDE SEQUENCE [LARGE SCALE GENOMIC DNA]</scope>
</reference>
<dbReference type="AlphaFoldDB" id="A0A2M6P1T7"/>
<dbReference type="Gene3D" id="3.40.630.30">
    <property type="match status" value="1"/>
</dbReference>
<dbReference type="Proteomes" id="UP000228528">
    <property type="component" value="Unassembled WGS sequence"/>
</dbReference>
<dbReference type="EMBL" id="PFBW01000054">
    <property type="protein sequence ID" value="PIR77654.1"/>
    <property type="molecule type" value="Genomic_DNA"/>
</dbReference>
<gene>
    <name evidence="1" type="ORF">COU30_01225</name>
</gene>
<accession>A0A2M6P1T7</accession>
<organism evidence="1 2">
    <name type="scientific">Candidatus Magasanikbacteria bacterium CG10_big_fil_rev_8_21_14_0_10_38_6</name>
    <dbReference type="NCBI Taxonomy" id="1974647"/>
    <lineage>
        <taxon>Bacteria</taxon>
        <taxon>Candidatus Magasanikiibacteriota</taxon>
    </lineage>
</organism>
<proteinExistence type="predicted"/>
<name>A0A2M6P1T7_9BACT</name>
<protein>
    <submittedName>
        <fullName evidence="1">Uncharacterized protein</fullName>
    </submittedName>
</protein>
<evidence type="ECO:0000313" key="1">
    <source>
        <dbReference type="EMBL" id="PIR77654.1"/>
    </source>
</evidence>
<feature type="non-terminal residue" evidence="1">
    <location>
        <position position="47"/>
    </location>
</feature>
<comment type="caution">
    <text evidence="1">The sequence shown here is derived from an EMBL/GenBank/DDBJ whole genome shotgun (WGS) entry which is preliminary data.</text>
</comment>
<sequence>MFHIKQLDNHQEWETFNKNTPYSVFVQSTLYGEFYEKLGEQYVIFGV</sequence>